<dbReference type="GO" id="GO:0003852">
    <property type="term" value="F:2-isopropylmalate synthase activity"/>
    <property type="evidence" value="ECO:0007669"/>
    <property type="project" value="TreeGrafter"/>
</dbReference>
<reference evidence="3 4" key="1">
    <citation type="submission" date="2015-06" db="EMBL/GenBank/DDBJ databases">
        <title>Draft genome assembly of filamentous brackish cyanobacterium Limnoraphis robusta strain CS-951.</title>
        <authorList>
            <person name="Willis A."/>
            <person name="Parks M."/>
            <person name="Burford M.A."/>
        </authorList>
    </citation>
    <scope>NUCLEOTIDE SEQUENCE [LARGE SCALE GENOMIC DNA]</scope>
    <source>
        <strain evidence="3 4">CS-951</strain>
    </source>
</reference>
<dbReference type="EMBL" id="LATL02000114">
    <property type="protein sequence ID" value="KKD35950.1"/>
    <property type="molecule type" value="Genomic_DNA"/>
</dbReference>
<gene>
    <name evidence="3" type="ORF">WN50_22450</name>
</gene>
<evidence type="ECO:0000313" key="4">
    <source>
        <dbReference type="Proteomes" id="UP000033607"/>
    </source>
</evidence>
<organism evidence="3 4">
    <name type="scientific">Limnoraphis robusta CS-951</name>
    <dbReference type="NCBI Taxonomy" id="1637645"/>
    <lineage>
        <taxon>Bacteria</taxon>
        <taxon>Bacillati</taxon>
        <taxon>Cyanobacteriota</taxon>
        <taxon>Cyanophyceae</taxon>
        <taxon>Oscillatoriophycideae</taxon>
        <taxon>Oscillatoriales</taxon>
        <taxon>Sirenicapillariaceae</taxon>
        <taxon>Limnoraphis</taxon>
    </lineage>
</organism>
<dbReference type="InterPro" id="IPR050073">
    <property type="entry name" value="2-IPM_HCS-like"/>
</dbReference>
<dbReference type="PANTHER" id="PTHR10277:SF9">
    <property type="entry name" value="2-ISOPROPYLMALATE SYNTHASE 1, CHLOROPLASTIC-RELATED"/>
    <property type="match status" value="1"/>
</dbReference>
<name>A0A0F5YCI0_9CYAN</name>
<evidence type="ECO:0000313" key="3">
    <source>
        <dbReference type="EMBL" id="KKD35950.1"/>
    </source>
</evidence>
<dbReference type="Gene3D" id="3.20.20.70">
    <property type="entry name" value="Aldolase class I"/>
    <property type="match status" value="1"/>
</dbReference>
<comment type="caution">
    <text evidence="3">The sequence shown here is derived from an EMBL/GenBank/DDBJ whole genome shotgun (WGS) entry which is preliminary data.</text>
</comment>
<proteinExistence type="predicted"/>
<dbReference type="Proteomes" id="UP000033607">
    <property type="component" value="Unassembled WGS sequence"/>
</dbReference>
<evidence type="ECO:0000256" key="1">
    <source>
        <dbReference type="ARBA" id="ARBA00023211"/>
    </source>
</evidence>
<accession>A0A0F5YCI0</accession>
<dbReference type="PATRIC" id="fig|1637645.4.peg.2315"/>
<dbReference type="SUPFAM" id="SSF51569">
    <property type="entry name" value="Aldolase"/>
    <property type="match status" value="1"/>
</dbReference>
<dbReference type="PANTHER" id="PTHR10277">
    <property type="entry name" value="HOMOCITRATE SYNTHASE-RELATED"/>
    <property type="match status" value="1"/>
</dbReference>
<feature type="domain" description="Pyruvate carboxyltransferase" evidence="2">
    <location>
        <begin position="7"/>
        <end position="264"/>
    </location>
</feature>
<keyword evidence="1" id="KW-0464">Manganese</keyword>
<sequence length="276" mass="30255">MIDNPSIIIFDTTLRDGELTPGVHFTRENKVKIAQQLEEMGVDTIEVGYPGTYTKDIDDIIAVSQVIKNSTICALAGSQEAEIQQAAKALEKADKSCINIYTLVNLNSSSKNVDKNSVLSTIHQQISQAKNSCSLVQWTAFDATRSEINFLGEAVQMAIESGAKIISIPDSLGVAEPEDFYHLLENLYQNIPQLQQVTVSVHCHDDFGKAVENSLLALNLGVRQIECAVNGLGARKGNANLGEIIDKIKSHQSYYTSINSHFIPKISELINNIMYG</sequence>
<protein>
    <submittedName>
        <fullName evidence="3">2-isopropylmalate synthase</fullName>
    </submittedName>
</protein>
<dbReference type="AlphaFoldDB" id="A0A0F5YCI0"/>
<dbReference type="GO" id="GO:0009098">
    <property type="term" value="P:L-leucine biosynthetic process"/>
    <property type="evidence" value="ECO:0007669"/>
    <property type="project" value="TreeGrafter"/>
</dbReference>
<dbReference type="PROSITE" id="PS50991">
    <property type="entry name" value="PYR_CT"/>
    <property type="match status" value="1"/>
</dbReference>
<dbReference type="InterPro" id="IPR013785">
    <property type="entry name" value="Aldolase_TIM"/>
</dbReference>
<dbReference type="RefSeq" id="WP_046280826.1">
    <property type="nucleotide sequence ID" value="NZ_LATL02000114.1"/>
</dbReference>
<dbReference type="Pfam" id="PF00682">
    <property type="entry name" value="HMGL-like"/>
    <property type="match status" value="1"/>
</dbReference>
<dbReference type="OrthoDB" id="494854at2"/>
<evidence type="ECO:0000259" key="2">
    <source>
        <dbReference type="PROSITE" id="PS50991"/>
    </source>
</evidence>
<dbReference type="InterPro" id="IPR000891">
    <property type="entry name" value="PYR_CT"/>
</dbReference>